<name>A0A915PAH3_9BILA</name>
<keyword evidence="3" id="KW-1185">Reference proteome</keyword>
<feature type="region of interest" description="Disordered" evidence="1">
    <location>
        <begin position="52"/>
        <end position="82"/>
    </location>
</feature>
<accession>A0A915PAH3</accession>
<evidence type="ECO:0000256" key="1">
    <source>
        <dbReference type="SAM" id="MobiDB-lite"/>
    </source>
</evidence>
<evidence type="ECO:0000313" key="3">
    <source>
        <dbReference type="Proteomes" id="UP000887560"/>
    </source>
</evidence>
<organism evidence="3 4">
    <name type="scientific">Meloidogyne floridensis</name>
    <dbReference type="NCBI Taxonomy" id="298350"/>
    <lineage>
        <taxon>Eukaryota</taxon>
        <taxon>Metazoa</taxon>
        <taxon>Ecdysozoa</taxon>
        <taxon>Nematoda</taxon>
        <taxon>Chromadorea</taxon>
        <taxon>Rhabditida</taxon>
        <taxon>Tylenchina</taxon>
        <taxon>Tylenchomorpha</taxon>
        <taxon>Tylenchoidea</taxon>
        <taxon>Meloidogynidae</taxon>
        <taxon>Meloidogyninae</taxon>
        <taxon>Meloidogyne</taxon>
    </lineage>
</organism>
<feature type="chain" id="PRO_5038124116" evidence="2">
    <location>
        <begin position="30"/>
        <end position="82"/>
    </location>
</feature>
<sequence>MFKNNYCLIQKLLVVCLLLGLLLQHLCNSSPLNNLIKNRIIPSHINSINQQKRLQKRSIQNPENAEGPILDPDDGVFTRYGG</sequence>
<reference evidence="4" key="1">
    <citation type="submission" date="2022-11" db="UniProtKB">
        <authorList>
            <consortium name="WormBaseParasite"/>
        </authorList>
    </citation>
    <scope>IDENTIFICATION</scope>
</reference>
<dbReference type="AlphaFoldDB" id="A0A915PAH3"/>
<protein>
    <submittedName>
        <fullName evidence="4">Uncharacterized protein</fullName>
    </submittedName>
</protein>
<proteinExistence type="predicted"/>
<dbReference type="WBParaSite" id="scf7180000424916.g14271">
    <property type="protein sequence ID" value="scf7180000424916.g14271"/>
    <property type="gene ID" value="scf7180000424916.g14271"/>
</dbReference>
<feature type="signal peptide" evidence="2">
    <location>
        <begin position="1"/>
        <end position="29"/>
    </location>
</feature>
<dbReference type="Proteomes" id="UP000887560">
    <property type="component" value="Unplaced"/>
</dbReference>
<evidence type="ECO:0000313" key="4">
    <source>
        <dbReference type="WBParaSite" id="scf7180000424916.g14271"/>
    </source>
</evidence>
<keyword evidence="2" id="KW-0732">Signal</keyword>
<feature type="compositionally biased region" description="Polar residues" evidence="1">
    <location>
        <begin position="52"/>
        <end position="63"/>
    </location>
</feature>
<evidence type="ECO:0000256" key="2">
    <source>
        <dbReference type="SAM" id="SignalP"/>
    </source>
</evidence>